<reference evidence="3" key="1">
    <citation type="submission" date="2024-01" db="EMBL/GenBank/DDBJ databases">
        <title>Bank of Algae and Cyanobacteria of the Azores (BACA) strain genomes.</title>
        <authorList>
            <person name="Luz R."/>
            <person name="Cordeiro R."/>
            <person name="Fonseca A."/>
            <person name="Goncalves V."/>
        </authorList>
    </citation>
    <scope>NUCLEOTIDE SEQUENCE</scope>
    <source>
        <strain evidence="3">BACA0141</strain>
    </source>
</reference>
<evidence type="ECO:0000256" key="1">
    <source>
        <dbReference type="SAM" id="Phobius"/>
    </source>
</evidence>
<dbReference type="InterPro" id="IPR002931">
    <property type="entry name" value="Transglutaminase-like"/>
</dbReference>
<dbReference type="Proteomes" id="UP001333818">
    <property type="component" value="Unassembled WGS sequence"/>
</dbReference>
<evidence type="ECO:0000313" key="4">
    <source>
        <dbReference type="Proteomes" id="UP001333818"/>
    </source>
</evidence>
<dbReference type="PANTHER" id="PTHR42736">
    <property type="entry name" value="PROTEIN-GLUTAMINE GAMMA-GLUTAMYLTRANSFERASE"/>
    <property type="match status" value="1"/>
</dbReference>
<feature type="transmembrane region" description="Helical" evidence="1">
    <location>
        <begin position="172"/>
        <end position="193"/>
    </location>
</feature>
<feature type="transmembrane region" description="Helical" evidence="1">
    <location>
        <begin position="20"/>
        <end position="37"/>
    </location>
</feature>
<feature type="domain" description="Transglutaminase-like" evidence="2">
    <location>
        <begin position="429"/>
        <end position="499"/>
    </location>
</feature>
<protein>
    <submittedName>
        <fullName evidence="3">Transglutaminase domain-containing protein</fullName>
    </submittedName>
</protein>
<organism evidence="3 4">
    <name type="scientific">Tumidithrix elongata BACA0141</name>
    <dbReference type="NCBI Taxonomy" id="2716417"/>
    <lineage>
        <taxon>Bacteria</taxon>
        <taxon>Bacillati</taxon>
        <taxon>Cyanobacteriota</taxon>
        <taxon>Cyanophyceae</taxon>
        <taxon>Pseudanabaenales</taxon>
        <taxon>Pseudanabaenaceae</taxon>
        <taxon>Tumidithrix</taxon>
        <taxon>Tumidithrix elongata</taxon>
    </lineage>
</organism>
<evidence type="ECO:0000259" key="2">
    <source>
        <dbReference type="SMART" id="SM00460"/>
    </source>
</evidence>
<dbReference type="PANTHER" id="PTHR42736:SF1">
    <property type="entry name" value="PROTEIN-GLUTAMINE GAMMA-GLUTAMYLTRANSFERASE"/>
    <property type="match status" value="1"/>
</dbReference>
<dbReference type="RefSeq" id="WP_330486088.1">
    <property type="nucleotide sequence ID" value="NZ_JAZBJZ010000154.1"/>
</dbReference>
<keyword evidence="1" id="KW-0472">Membrane</keyword>
<dbReference type="Gene3D" id="3.10.620.30">
    <property type="match status" value="1"/>
</dbReference>
<feature type="transmembrane region" description="Helical" evidence="1">
    <location>
        <begin position="148"/>
        <end position="165"/>
    </location>
</feature>
<dbReference type="InterPro" id="IPR038765">
    <property type="entry name" value="Papain-like_cys_pep_sf"/>
</dbReference>
<dbReference type="SMART" id="SM00460">
    <property type="entry name" value="TGc"/>
    <property type="match status" value="1"/>
</dbReference>
<evidence type="ECO:0000313" key="3">
    <source>
        <dbReference type="EMBL" id="MEE3719651.1"/>
    </source>
</evidence>
<feature type="transmembrane region" description="Helical" evidence="1">
    <location>
        <begin position="124"/>
        <end position="142"/>
    </location>
</feature>
<feature type="transmembrane region" description="Helical" evidence="1">
    <location>
        <begin position="49"/>
        <end position="69"/>
    </location>
</feature>
<sequence length="666" mass="75934">MKITNLAIVAASIFWGWQMGWWVLAIPFALLIAIAPWTPAKWDFSLRDFRWIAGFCTTILAVIGVYLAIAGQDPYFIYKLLQWLPCIFAPLILAQTYASGESIDLLILVFGQKKTKQFENPDRFQIPLTSLYFALLIVAASAANTRSIFFYLGMFALVALALWSSRAKRFSIGIWLCVLLVAGSVGFVTQIGINNVMNALEQYAIEWYGQQIMRKESDPFKKDTAIGDIGQIKLSSHILFRVAIDKQNVPIRLRESTYNRYQASTWLATNPQFTSLEPNPDRITWQFTPKDIPHSFLTISETSRKNKMLLKLPQGAFQIGQLPVDKLLKNQYGTTEVQGTSGSISYQVQFPLKIESGIELDSSPSNDDLYVPEGEKAALDRIVQELALQGESPKEVLRRVGSFFNRNFRYSLNNSVAKDKRSTALSTFLLNDRSGHCEYFASAAALLLRDVGIPTRYAVGFFVSEFSPLENQYVVRGRDAHAWVLAYINGTWQEFDTTPPDWTSLEKASASQWEFISDLWALLSFKLSEGWQYFTNSDLIKYWWWTILPILLLLRLFNRKKRIGGVKTQKRSLKVTTKQDRMLADSDFTAIEQALNSRGFFRNPSESLKHWLEKIDIGSLNQELGGVVELYYRDRFDPLGITPLEKEHLKVSIKNWVNSLRARAIE</sequence>
<dbReference type="EMBL" id="JAZBJZ010000154">
    <property type="protein sequence ID" value="MEE3719651.1"/>
    <property type="molecule type" value="Genomic_DNA"/>
</dbReference>
<dbReference type="SUPFAM" id="SSF54001">
    <property type="entry name" value="Cysteine proteinases"/>
    <property type="match status" value="1"/>
</dbReference>
<dbReference type="AlphaFoldDB" id="A0AAW9Q3F6"/>
<name>A0AAW9Q3F6_9CYAN</name>
<accession>A0AAW9Q3F6</accession>
<comment type="caution">
    <text evidence="3">The sequence shown here is derived from an EMBL/GenBank/DDBJ whole genome shotgun (WGS) entry which is preliminary data.</text>
</comment>
<keyword evidence="4" id="KW-1185">Reference proteome</keyword>
<gene>
    <name evidence="3" type="ORF">V2H45_23190</name>
</gene>
<keyword evidence="1" id="KW-0812">Transmembrane</keyword>
<proteinExistence type="predicted"/>
<dbReference type="Pfam" id="PF01841">
    <property type="entry name" value="Transglut_core"/>
    <property type="match status" value="1"/>
</dbReference>
<dbReference type="InterPro" id="IPR052901">
    <property type="entry name" value="Bact_TGase-like"/>
</dbReference>
<keyword evidence="1" id="KW-1133">Transmembrane helix</keyword>